<keyword evidence="11" id="KW-1185">Reference proteome</keyword>
<reference evidence="10 11" key="1">
    <citation type="journal article" date="2019" name="Nat. Ecol. Evol.">
        <title>Megaphylogeny resolves global patterns of mushroom evolution.</title>
        <authorList>
            <person name="Varga T."/>
            <person name="Krizsan K."/>
            <person name="Foldi C."/>
            <person name="Dima B."/>
            <person name="Sanchez-Garcia M."/>
            <person name="Sanchez-Ramirez S."/>
            <person name="Szollosi G.J."/>
            <person name="Szarkandi J.G."/>
            <person name="Papp V."/>
            <person name="Albert L."/>
            <person name="Andreopoulos W."/>
            <person name="Angelini C."/>
            <person name="Antonin V."/>
            <person name="Barry K.W."/>
            <person name="Bougher N.L."/>
            <person name="Buchanan P."/>
            <person name="Buyck B."/>
            <person name="Bense V."/>
            <person name="Catcheside P."/>
            <person name="Chovatia M."/>
            <person name="Cooper J."/>
            <person name="Damon W."/>
            <person name="Desjardin D."/>
            <person name="Finy P."/>
            <person name="Geml J."/>
            <person name="Haridas S."/>
            <person name="Hughes K."/>
            <person name="Justo A."/>
            <person name="Karasinski D."/>
            <person name="Kautmanova I."/>
            <person name="Kiss B."/>
            <person name="Kocsube S."/>
            <person name="Kotiranta H."/>
            <person name="LaButti K.M."/>
            <person name="Lechner B.E."/>
            <person name="Liimatainen K."/>
            <person name="Lipzen A."/>
            <person name="Lukacs Z."/>
            <person name="Mihaltcheva S."/>
            <person name="Morgado L.N."/>
            <person name="Niskanen T."/>
            <person name="Noordeloos M.E."/>
            <person name="Ohm R.A."/>
            <person name="Ortiz-Santana B."/>
            <person name="Ovrebo C."/>
            <person name="Racz N."/>
            <person name="Riley R."/>
            <person name="Savchenko A."/>
            <person name="Shiryaev A."/>
            <person name="Soop K."/>
            <person name="Spirin V."/>
            <person name="Szebenyi C."/>
            <person name="Tomsovsky M."/>
            <person name="Tulloss R.E."/>
            <person name="Uehling J."/>
            <person name="Grigoriev I.V."/>
            <person name="Vagvolgyi C."/>
            <person name="Papp T."/>
            <person name="Martin F.M."/>
            <person name="Miettinen O."/>
            <person name="Hibbett D.S."/>
            <person name="Nagy L.G."/>
        </authorList>
    </citation>
    <scope>NUCLEOTIDE SEQUENCE [LARGE SCALE GENOMIC DNA]</scope>
    <source>
        <strain evidence="10 11">CBS 309.79</strain>
    </source>
</reference>
<evidence type="ECO:0000256" key="8">
    <source>
        <dbReference type="SAM" id="Phobius"/>
    </source>
</evidence>
<sequence length="390" mass="43782">MAYLARRRDTNRLRILLLPVVIASLVSWPYKHTWVFSLEYQELIVLDWGVSLLVCALIAKTLQFALDPNGALKVGEEQLPPSALFQGSRHREEEAQREIRREHLPWVPSGLYDALEVAVSQRGIGFTFGAGTYLPPHTKPLSRGPFLLATFLSLLHKLLVIDVLENTLRHSVPGLMQGGRTIFVPTLPPPFPQQYVPPSILITVLSGWHMFTGFMAIYDLATLFCVSILHSSPSSWPPALQSPFKSDSLHKFWARSWHQLLRQSFLIYGGYPGLWLAGPAGMGAGVFLASGLVHECSVYMVDAERGWEWWPVGFFMLQSAGLIGEKAFTGMSGRRVGGWAGRVWGYAWVLGTVQFVFDSWYRRGLRGGLVITVPPRFSPVHYLIQRYFGS</sequence>
<feature type="transmembrane region" description="Helical" evidence="8">
    <location>
        <begin position="265"/>
        <end position="289"/>
    </location>
</feature>
<protein>
    <recommendedName>
        <fullName evidence="9">Wax synthase domain-containing protein</fullName>
    </recommendedName>
</protein>
<dbReference type="OrthoDB" id="1077582at2759"/>
<name>A0A5C3QXJ4_9AGAR</name>
<dbReference type="GO" id="GO:0008374">
    <property type="term" value="F:O-acyltransferase activity"/>
    <property type="evidence" value="ECO:0007669"/>
    <property type="project" value="InterPro"/>
</dbReference>
<dbReference type="Proteomes" id="UP000305067">
    <property type="component" value="Unassembled WGS sequence"/>
</dbReference>
<dbReference type="InterPro" id="IPR044851">
    <property type="entry name" value="Wax_synthase"/>
</dbReference>
<proteinExistence type="inferred from homology"/>
<keyword evidence="6 8" id="KW-1133">Transmembrane helix</keyword>
<comment type="similarity">
    <text evidence="3">Belongs to the wax synthase family.</text>
</comment>
<feature type="domain" description="Wax synthase" evidence="9">
    <location>
        <begin position="236"/>
        <end position="317"/>
    </location>
</feature>
<dbReference type="GO" id="GO:0016020">
    <property type="term" value="C:membrane"/>
    <property type="evidence" value="ECO:0007669"/>
    <property type="project" value="UniProtKB-SubCell"/>
</dbReference>
<organism evidence="10 11">
    <name type="scientific">Pterulicium gracile</name>
    <dbReference type="NCBI Taxonomy" id="1884261"/>
    <lineage>
        <taxon>Eukaryota</taxon>
        <taxon>Fungi</taxon>
        <taxon>Dikarya</taxon>
        <taxon>Basidiomycota</taxon>
        <taxon>Agaricomycotina</taxon>
        <taxon>Agaricomycetes</taxon>
        <taxon>Agaricomycetidae</taxon>
        <taxon>Agaricales</taxon>
        <taxon>Pleurotineae</taxon>
        <taxon>Pterulaceae</taxon>
        <taxon>Pterulicium</taxon>
    </lineage>
</organism>
<evidence type="ECO:0000256" key="6">
    <source>
        <dbReference type="ARBA" id="ARBA00022989"/>
    </source>
</evidence>
<evidence type="ECO:0000256" key="2">
    <source>
        <dbReference type="ARBA" id="ARBA00005179"/>
    </source>
</evidence>
<dbReference type="GO" id="GO:0006629">
    <property type="term" value="P:lipid metabolic process"/>
    <property type="evidence" value="ECO:0007669"/>
    <property type="project" value="InterPro"/>
</dbReference>
<dbReference type="PANTHER" id="PTHR31595:SF57">
    <property type="entry name" value="OS04G0481900 PROTEIN"/>
    <property type="match status" value="1"/>
</dbReference>
<dbReference type="STRING" id="1884261.A0A5C3QXJ4"/>
<accession>A0A5C3QXJ4</accession>
<evidence type="ECO:0000256" key="4">
    <source>
        <dbReference type="ARBA" id="ARBA00022679"/>
    </source>
</evidence>
<dbReference type="InterPro" id="IPR032805">
    <property type="entry name" value="Wax_synthase_dom"/>
</dbReference>
<evidence type="ECO:0000256" key="5">
    <source>
        <dbReference type="ARBA" id="ARBA00022692"/>
    </source>
</evidence>
<evidence type="ECO:0000313" key="10">
    <source>
        <dbReference type="EMBL" id="TFL05271.1"/>
    </source>
</evidence>
<keyword evidence="5 8" id="KW-0812">Transmembrane</keyword>
<dbReference type="Pfam" id="PF13813">
    <property type="entry name" value="MBOAT_2"/>
    <property type="match status" value="1"/>
</dbReference>
<comment type="pathway">
    <text evidence="2">Secondary metabolite biosynthesis.</text>
</comment>
<gene>
    <name evidence="10" type="ORF">BDV98DRAFT_589967</name>
</gene>
<keyword evidence="7 8" id="KW-0472">Membrane</keyword>
<comment type="subcellular location">
    <subcellularLocation>
        <location evidence="1">Membrane</location>
        <topology evidence="1">Multi-pass membrane protein</topology>
    </subcellularLocation>
</comment>
<evidence type="ECO:0000256" key="1">
    <source>
        <dbReference type="ARBA" id="ARBA00004141"/>
    </source>
</evidence>
<feature type="transmembrane region" description="Helical" evidence="8">
    <location>
        <begin position="309"/>
        <end position="328"/>
    </location>
</feature>
<dbReference type="AlphaFoldDB" id="A0A5C3QXJ4"/>
<feature type="transmembrane region" description="Helical" evidence="8">
    <location>
        <begin position="12"/>
        <end position="30"/>
    </location>
</feature>
<dbReference type="EMBL" id="ML178817">
    <property type="protein sequence ID" value="TFL05271.1"/>
    <property type="molecule type" value="Genomic_DNA"/>
</dbReference>
<evidence type="ECO:0000313" key="11">
    <source>
        <dbReference type="Proteomes" id="UP000305067"/>
    </source>
</evidence>
<dbReference type="PANTHER" id="PTHR31595">
    <property type="entry name" value="LONG-CHAIN-ALCOHOL O-FATTY-ACYLTRANSFERASE 3-RELATED"/>
    <property type="match status" value="1"/>
</dbReference>
<evidence type="ECO:0000256" key="7">
    <source>
        <dbReference type="ARBA" id="ARBA00023136"/>
    </source>
</evidence>
<evidence type="ECO:0000259" key="9">
    <source>
        <dbReference type="Pfam" id="PF13813"/>
    </source>
</evidence>
<keyword evidence="4" id="KW-0808">Transferase</keyword>
<evidence type="ECO:0000256" key="3">
    <source>
        <dbReference type="ARBA" id="ARBA00007282"/>
    </source>
</evidence>